<evidence type="ECO:0000256" key="4">
    <source>
        <dbReference type="ARBA" id="ARBA00023242"/>
    </source>
</evidence>
<dbReference type="GO" id="GO:0032040">
    <property type="term" value="C:small-subunit processome"/>
    <property type="evidence" value="ECO:0007669"/>
    <property type="project" value="TreeGrafter"/>
</dbReference>
<dbReference type="SUPFAM" id="SSF50978">
    <property type="entry name" value="WD40 repeat-like"/>
    <property type="match status" value="1"/>
</dbReference>
<feature type="compositionally biased region" description="Polar residues" evidence="6">
    <location>
        <begin position="546"/>
        <end position="556"/>
    </location>
</feature>
<dbReference type="PROSITE" id="PS50082">
    <property type="entry name" value="WD_REPEATS_2"/>
    <property type="match status" value="3"/>
</dbReference>
<dbReference type="InterPro" id="IPR036322">
    <property type="entry name" value="WD40_repeat_dom_sf"/>
</dbReference>
<keyword evidence="4" id="KW-0539">Nucleus</keyword>
<dbReference type="PROSITE" id="PS00678">
    <property type="entry name" value="WD_REPEATS_1"/>
    <property type="match status" value="1"/>
</dbReference>
<sequence>MPDAFFASTKKRKRPSQGGGSGPQRKTARTKGKPAPARPKKNVRDEELESEGGSGEDIDDLDLRASEVDENESDREEYKHETPAEKRLRLAKIYLESLKEGMATGEFDAADVDREIISARLKEDVLEHAGKLHIYIGNSLALDNPAPSRLRLKPHRLAVTSVALSNDTQYIYSSGKEGGIAVCDLTTGKRLGYVPKLRPSEASTTKGKGKGKALNVDGEGHVDEVLSVALSGDGKYLASGGKDRKVGVWEVTEKEGEEKKLRWVKGFMGHKDTILGLSFRKGTNSLYSASSDRTLKVFDLSPTVMGYVETLFGHQEAITGLDSLRGDSAISSGGRDRTVRLWKIADETQLVFRGGGTTKSKLREILEGGIEDDQEQDLSGGNVKRKQDMQTWVEGSLECVAMVDEQTFLSGGDSGSICLWTTGKKKPNFTFTTAHGLEETESATEGTLRRPRWITSLACLRYGDVFASGSWDGQVRLWKIDPSLRSFTRIGSFEVPGIINSLQLISIPRGWDTDKAWTKTEGQIAPPQKSQANGNAEKKNKAAVTNGATPTPSTATRGEEGVLLAVGVGQEPRIGRWLKVKGDGAVNSVVLFSIRTKGRAS</sequence>
<dbReference type="Pfam" id="PF00400">
    <property type="entry name" value="WD40"/>
    <property type="match status" value="5"/>
</dbReference>
<gene>
    <name evidence="7" type="ORF">M422DRAFT_183156</name>
</gene>
<keyword evidence="8" id="KW-1185">Reference proteome</keyword>
<feature type="repeat" description="WD" evidence="5">
    <location>
        <begin position="311"/>
        <end position="352"/>
    </location>
</feature>
<dbReference type="PRINTS" id="PR00320">
    <property type="entry name" value="GPROTEINBRPT"/>
</dbReference>
<keyword evidence="2 5" id="KW-0853">WD repeat</keyword>
<dbReference type="HOGENOM" id="CLU_014017_2_0_1"/>
<dbReference type="EMBL" id="KN837211">
    <property type="protein sequence ID" value="KIJ33535.1"/>
    <property type="molecule type" value="Genomic_DNA"/>
</dbReference>
<evidence type="ECO:0000256" key="2">
    <source>
        <dbReference type="ARBA" id="ARBA00022574"/>
    </source>
</evidence>
<evidence type="ECO:0000256" key="5">
    <source>
        <dbReference type="PROSITE-ProRule" id="PRU00221"/>
    </source>
</evidence>
<dbReference type="InterPro" id="IPR015943">
    <property type="entry name" value="WD40/YVTN_repeat-like_dom_sf"/>
</dbReference>
<dbReference type="Gene3D" id="2.130.10.10">
    <property type="entry name" value="YVTN repeat-like/Quinoprotein amine dehydrogenase"/>
    <property type="match status" value="1"/>
</dbReference>
<dbReference type="InterPro" id="IPR001680">
    <property type="entry name" value="WD40_rpt"/>
</dbReference>
<evidence type="ECO:0000256" key="1">
    <source>
        <dbReference type="ARBA" id="ARBA00004123"/>
    </source>
</evidence>
<dbReference type="SMART" id="SM00320">
    <property type="entry name" value="WD40"/>
    <property type="match status" value="6"/>
</dbReference>
<reference evidence="7 8" key="1">
    <citation type="submission" date="2014-06" db="EMBL/GenBank/DDBJ databases">
        <title>Evolutionary Origins and Diversification of the Mycorrhizal Mutualists.</title>
        <authorList>
            <consortium name="DOE Joint Genome Institute"/>
            <consortium name="Mycorrhizal Genomics Consortium"/>
            <person name="Kohler A."/>
            <person name="Kuo A."/>
            <person name="Nagy L.G."/>
            <person name="Floudas D."/>
            <person name="Copeland A."/>
            <person name="Barry K.W."/>
            <person name="Cichocki N."/>
            <person name="Veneault-Fourrey C."/>
            <person name="LaButti K."/>
            <person name="Lindquist E.A."/>
            <person name="Lipzen A."/>
            <person name="Lundell T."/>
            <person name="Morin E."/>
            <person name="Murat C."/>
            <person name="Riley R."/>
            <person name="Ohm R."/>
            <person name="Sun H."/>
            <person name="Tunlid A."/>
            <person name="Henrissat B."/>
            <person name="Grigoriev I.V."/>
            <person name="Hibbett D.S."/>
            <person name="Martin F."/>
        </authorList>
    </citation>
    <scope>NUCLEOTIDE SEQUENCE [LARGE SCALE GENOMIC DNA]</scope>
    <source>
        <strain evidence="7 8">SS14</strain>
    </source>
</reference>
<evidence type="ECO:0000313" key="7">
    <source>
        <dbReference type="EMBL" id="KIJ33535.1"/>
    </source>
</evidence>
<dbReference type="Proteomes" id="UP000054279">
    <property type="component" value="Unassembled WGS sequence"/>
</dbReference>
<organism evidence="7 8">
    <name type="scientific">Sphaerobolus stellatus (strain SS14)</name>
    <dbReference type="NCBI Taxonomy" id="990650"/>
    <lineage>
        <taxon>Eukaryota</taxon>
        <taxon>Fungi</taxon>
        <taxon>Dikarya</taxon>
        <taxon>Basidiomycota</taxon>
        <taxon>Agaricomycotina</taxon>
        <taxon>Agaricomycetes</taxon>
        <taxon>Phallomycetidae</taxon>
        <taxon>Geastrales</taxon>
        <taxon>Sphaerobolaceae</taxon>
        <taxon>Sphaerobolus</taxon>
    </lineage>
</organism>
<evidence type="ECO:0008006" key="9">
    <source>
        <dbReference type="Google" id="ProtNLM"/>
    </source>
</evidence>
<protein>
    <recommendedName>
        <fullName evidence="9">Ribosomal RNA-processing protein 9</fullName>
    </recommendedName>
</protein>
<evidence type="ECO:0000313" key="8">
    <source>
        <dbReference type="Proteomes" id="UP000054279"/>
    </source>
</evidence>
<dbReference type="PANTHER" id="PTHR19865">
    <property type="entry name" value="U3 SMALL NUCLEOLAR RNA INTERACTING PROTEIN 2"/>
    <property type="match status" value="1"/>
</dbReference>
<name>A0A0C9V7Y2_SPHS4</name>
<feature type="repeat" description="WD" evidence="5">
    <location>
        <begin position="267"/>
        <end position="301"/>
    </location>
</feature>
<dbReference type="InterPro" id="IPR020472">
    <property type="entry name" value="WD40_PAC1"/>
</dbReference>
<dbReference type="PROSITE" id="PS50294">
    <property type="entry name" value="WD_REPEATS_REGION"/>
    <property type="match status" value="3"/>
</dbReference>
<comment type="subcellular location">
    <subcellularLocation>
        <location evidence="1">Nucleus</location>
    </subcellularLocation>
</comment>
<keyword evidence="3" id="KW-0677">Repeat</keyword>
<dbReference type="PANTHER" id="PTHR19865:SF0">
    <property type="entry name" value="U3 SMALL NUCLEOLAR RNA-INTERACTING PROTEIN 2"/>
    <property type="match status" value="1"/>
</dbReference>
<feature type="compositionally biased region" description="Acidic residues" evidence="6">
    <location>
        <begin position="46"/>
        <end position="60"/>
    </location>
</feature>
<evidence type="ECO:0000256" key="3">
    <source>
        <dbReference type="ARBA" id="ARBA00022737"/>
    </source>
</evidence>
<dbReference type="OrthoDB" id="189968at2759"/>
<evidence type="ECO:0000256" key="6">
    <source>
        <dbReference type="SAM" id="MobiDB-lite"/>
    </source>
</evidence>
<feature type="region of interest" description="Disordered" evidence="6">
    <location>
        <begin position="1"/>
        <end position="83"/>
    </location>
</feature>
<feature type="repeat" description="WD" evidence="5">
    <location>
        <begin position="218"/>
        <end position="259"/>
    </location>
</feature>
<dbReference type="InterPro" id="IPR019775">
    <property type="entry name" value="WD40_repeat_CS"/>
</dbReference>
<proteinExistence type="predicted"/>
<dbReference type="InterPro" id="IPR039241">
    <property type="entry name" value="Rrp9-like"/>
</dbReference>
<accession>A0A0C9V7Y2</accession>
<dbReference type="GO" id="GO:0034511">
    <property type="term" value="F:U3 snoRNA binding"/>
    <property type="evidence" value="ECO:0007669"/>
    <property type="project" value="InterPro"/>
</dbReference>
<feature type="region of interest" description="Disordered" evidence="6">
    <location>
        <begin position="522"/>
        <end position="557"/>
    </location>
</feature>
<dbReference type="AlphaFoldDB" id="A0A0C9V7Y2"/>